<dbReference type="Proteomes" id="UP001440599">
    <property type="component" value="Unassembled WGS sequence"/>
</dbReference>
<feature type="transmembrane region" description="Helical" evidence="1">
    <location>
        <begin position="130"/>
        <end position="155"/>
    </location>
</feature>
<evidence type="ECO:0000256" key="1">
    <source>
        <dbReference type="SAM" id="Phobius"/>
    </source>
</evidence>
<feature type="transmembrane region" description="Helical" evidence="1">
    <location>
        <begin position="17"/>
        <end position="37"/>
    </location>
</feature>
<organism evidence="2 3">
    <name type="scientific">Flavonifractor hominis</name>
    <dbReference type="NCBI Taxonomy" id="3133178"/>
    <lineage>
        <taxon>Bacteria</taxon>
        <taxon>Bacillati</taxon>
        <taxon>Bacillota</taxon>
        <taxon>Clostridia</taxon>
        <taxon>Eubacteriales</taxon>
        <taxon>Oscillospiraceae</taxon>
        <taxon>Flavonifractor</taxon>
    </lineage>
</organism>
<sequence length="247" mass="26812">MLNYIKAELWKSLHHRVAWGTTLFLVLCTTLFGILMSSATYAELVGGVSLTMLTGMLVVPLLVQVVDGNRGETLKNEVAFGLSRGRIYGGKLLSGLLLGMLLCALLLMGLLGICFPLLSHSDRAGEEASLAILLFCLAGALPVWCGMFALCHAMAVIFPGAAVWMTAYYLVFFVGQPILAALSTLFTGGQLSPLLQAILMPYTLLMPPYLSGWLTWKYQLWCWGIGLGWGGVSTAVGAVWFSRRDIR</sequence>
<protein>
    <recommendedName>
        <fullName evidence="4">ABC transporter permease</fullName>
    </recommendedName>
</protein>
<keyword evidence="3" id="KW-1185">Reference proteome</keyword>
<evidence type="ECO:0000313" key="2">
    <source>
        <dbReference type="EMBL" id="MEQ2455720.1"/>
    </source>
</evidence>
<keyword evidence="1" id="KW-0812">Transmembrane</keyword>
<evidence type="ECO:0000313" key="3">
    <source>
        <dbReference type="Proteomes" id="UP001440599"/>
    </source>
</evidence>
<accession>A0ABV1EM96</accession>
<dbReference type="EMBL" id="JBBMFT010000001">
    <property type="protein sequence ID" value="MEQ2455720.1"/>
    <property type="molecule type" value="Genomic_DNA"/>
</dbReference>
<name>A0ABV1EM96_9FIRM</name>
<keyword evidence="1" id="KW-0472">Membrane</keyword>
<feature type="transmembrane region" description="Helical" evidence="1">
    <location>
        <begin position="218"/>
        <end position="241"/>
    </location>
</feature>
<feature type="transmembrane region" description="Helical" evidence="1">
    <location>
        <begin position="92"/>
        <end position="118"/>
    </location>
</feature>
<keyword evidence="1" id="KW-1133">Transmembrane helix</keyword>
<comment type="caution">
    <text evidence="2">The sequence shown here is derived from an EMBL/GenBank/DDBJ whole genome shotgun (WGS) entry which is preliminary data.</text>
</comment>
<feature type="transmembrane region" description="Helical" evidence="1">
    <location>
        <begin position="161"/>
        <end position="182"/>
    </location>
</feature>
<dbReference type="RefSeq" id="WP_349139306.1">
    <property type="nucleotide sequence ID" value="NZ_JBBMFT010000001.1"/>
</dbReference>
<feature type="transmembrane region" description="Helical" evidence="1">
    <location>
        <begin position="44"/>
        <end position="66"/>
    </location>
</feature>
<gene>
    <name evidence="2" type="ORF">WMO45_04235</name>
</gene>
<reference evidence="2 3" key="1">
    <citation type="submission" date="2024-03" db="EMBL/GenBank/DDBJ databases">
        <title>Human intestinal bacterial collection.</title>
        <authorList>
            <person name="Pauvert C."/>
            <person name="Hitch T.C.A."/>
            <person name="Clavel T."/>
        </authorList>
    </citation>
    <scope>NUCLEOTIDE SEQUENCE [LARGE SCALE GENOMIC DNA]</scope>
    <source>
        <strain evidence="2 3">CLA-AP-H34</strain>
    </source>
</reference>
<evidence type="ECO:0008006" key="4">
    <source>
        <dbReference type="Google" id="ProtNLM"/>
    </source>
</evidence>
<proteinExistence type="predicted"/>